<evidence type="ECO:0000256" key="1">
    <source>
        <dbReference type="ARBA" id="ARBA00004173"/>
    </source>
</evidence>
<dbReference type="EMBL" id="CP069110">
    <property type="protein sequence ID" value="QSS60303.1"/>
    <property type="molecule type" value="Genomic_DNA"/>
</dbReference>
<dbReference type="PANTHER" id="PTHR36091">
    <property type="entry name" value="ALTERED INHERITANCE OF MITOCHONDRIA PROTEIN 9, MITOCHONDRIAL"/>
    <property type="match status" value="1"/>
</dbReference>
<evidence type="ECO:0000256" key="2">
    <source>
        <dbReference type="ARBA" id="ARBA00005543"/>
    </source>
</evidence>
<dbReference type="PANTHER" id="PTHR36091:SF1">
    <property type="entry name" value="ALTERED INHERITANCE OF MITOCHONDRIA PROTEIN 9, MITOCHONDRIAL"/>
    <property type="match status" value="1"/>
</dbReference>
<evidence type="ECO:0000313" key="9">
    <source>
        <dbReference type="Proteomes" id="UP000663671"/>
    </source>
</evidence>
<dbReference type="Pfam" id="PF01636">
    <property type="entry name" value="APH"/>
    <property type="match status" value="1"/>
</dbReference>
<dbReference type="SUPFAM" id="SSF56112">
    <property type="entry name" value="Protein kinase-like (PK-like)"/>
    <property type="match status" value="1"/>
</dbReference>
<evidence type="ECO:0000256" key="6">
    <source>
        <dbReference type="ARBA" id="ARBA00031849"/>
    </source>
</evidence>
<evidence type="ECO:0000256" key="5">
    <source>
        <dbReference type="ARBA" id="ARBA00023128"/>
    </source>
</evidence>
<accession>A0A8A1M6C3</accession>
<evidence type="ECO:0000256" key="3">
    <source>
        <dbReference type="ARBA" id="ARBA00016197"/>
    </source>
</evidence>
<organism evidence="8 9">
    <name type="scientific">Ajellomyces capsulatus</name>
    <name type="common">Darling's disease fungus</name>
    <name type="synonym">Histoplasma capsulatum</name>
    <dbReference type="NCBI Taxonomy" id="5037"/>
    <lineage>
        <taxon>Eukaryota</taxon>
        <taxon>Fungi</taxon>
        <taxon>Dikarya</taxon>
        <taxon>Ascomycota</taxon>
        <taxon>Pezizomycotina</taxon>
        <taxon>Eurotiomycetes</taxon>
        <taxon>Eurotiomycetidae</taxon>
        <taxon>Onygenales</taxon>
        <taxon>Ajellomycetaceae</taxon>
        <taxon>Histoplasma</taxon>
    </lineage>
</organism>
<feature type="domain" description="Aminoglycoside phosphotransferase" evidence="7">
    <location>
        <begin position="180"/>
        <end position="222"/>
    </location>
</feature>
<sequence length="319" mass="36134">MKTNNGRHVVVEFPMSVVGPAPYVTNSEVATITYPPLDWSDDPSNPIGSAYIILEHTGKIALQKVWNELLSDKKVKTIDAIYTGIAPISNGSLISRTRHFSTSIQSRSLRMILHFVLDHTAKELFGITEIFISKNQTEGHTIPIFKQRASYQVFMDKHKHFNLLKNGHAVFSNLIKRPTILSNFTPTLFHPDPHKRNIFVSRDDPTTITGFIDWQSTSVEPAFEHAHDFPDFASIPSGGTSENVETSLCYQAYELGWTMLALQLGATRKIDQSLLRPFNYCHRTWGDSFVPFTTELMRLKRGLREAWVQNALPNPHPNC</sequence>
<name>A0A8A1M6C3_AJECA</name>
<proteinExistence type="inferred from homology"/>
<dbReference type="InterPro" id="IPR051035">
    <property type="entry name" value="Mito_inheritance_9"/>
</dbReference>
<evidence type="ECO:0000259" key="7">
    <source>
        <dbReference type="Pfam" id="PF01636"/>
    </source>
</evidence>
<protein>
    <recommendedName>
        <fullName evidence="3">Altered inheritance of mitochondria protein 9, mitochondrial</fullName>
    </recommendedName>
    <alternativeName>
        <fullName evidence="6">Found in mitochondrial proteome protein 29</fullName>
    </alternativeName>
</protein>
<evidence type="ECO:0000256" key="4">
    <source>
        <dbReference type="ARBA" id="ARBA00022946"/>
    </source>
</evidence>
<evidence type="ECO:0000313" key="8">
    <source>
        <dbReference type="EMBL" id="QSS60303.1"/>
    </source>
</evidence>
<dbReference type="OrthoDB" id="2831558at2759"/>
<dbReference type="GO" id="GO:0005739">
    <property type="term" value="C:mitochondrion"/>
    <property type="evidence" value="ECO:0007669"/>
    <property type="project" value="UniProtKB-SubCell"/>
</dbReference>
<dbReference type="AlphaFoldDB" id="A0A8A1M6C3"/>
<comment type="subcellular location">
    <subcellularLocation>
        <location evidence="1">Mitochondrion</location>
    </subcellularLocation>
</comment>
<comment type="similarity">
    <text evidence="2">Belongs to the AIM9 family.</text>
</comment>
<keyword evidence="4" id="KW-0809">Transit peptide</keyword>
<dbReference type="InterPro" id="IPR002575">
    <property type="entry name" value="Aminoglycoside_PTrfase"/>
</dbReference>
<keyword evidence="5" id="KW-0496">Mitochondrion</keyword>
<dbReference type="VEuPathDB" id="FungiDB:I7I51_05100"/>
<dbReference type="InterPro" id="IPR011009">
    <property type="entry name" value="Kinase-like_dom_sf"/>
</dbReference>
<gene>
    <name evidence="8" type="ORF">I7I51_05100</name>
</gene>
<dbReference type="Proteomes" id="UP000663671">
    <property type="component" value="Chromosome 4"/>
</dbReference>
<reference evidence="8" key="1">
    <citation type="submission" date="2021-01" db="EMBL/GenBank/DDBJ databases">
        <title>Chromosome-level genome assembly of a human fungal pathogen reveals clustering of transcriptionally co-regulated genes.</title>
        <authorList>
            <person name="Voorhies M."/>
            <person name="Cohen S."/>
            <person name="Shea T.P."/>
            <person name="Petrus S."/>
            <person name="Munoz J.F."/>
            <person name="Poplawski S."/>
            <person name="Goldman W.E."/>
            <person name="Michael T."/>
            <person name="Cuomo C.A."/>
            <person name="Sil A."/>
            <person name="Beyhan S."/>
        </authorList>
    </citation>
    <scope>NUCLEOTIDE SEQUENCE</scope>
    <source>
        <strain evidence="8">WU24</strain>
    </source>
</reference>